<evidence type="ECO:0000313" key="3">
    <source>
        <dbReference type="EMBL" id="OGG96877.1"/>
    </source>
</evidence>
<evidence type="ECO:0000256" key="1">
    <source>
        <dbReference type="SAM" id="Phobius"/>
    </source>
</evidence>
<accession>A0A1F6GFJ3</accession>
<dbReference type="GO" id="GO:0000270">
    <property type="term" value="P:peptidoglycan metabolic process"/>
    <property type="evidence" value="ECO:0007669"/>
    <property type="project" value="TreeGrafter"/>
</dbReference>
<sequence length="251" mass="28129">MFFWWSKVLRIFLDPLFWALILLPWFWRGRKVWLLGWLAFWALSTPLCAELLLGHLEQLTPPEPLRKGPGYLVVLTGMLDLENSGEGPEFGAAADRILKASQWVQAGYGDHLLVVGGDGSLNPTGRSEAQILGDWLLEQGFPPDQLTLLPYSKNTWENALEVAQLTGSLGDTKLGLVTSAFHMYRARGAFLKAGLKTSAHPVDYRAHPNQQGFWAIWPKSAALAQTVWVFEEYVGILVYRLSGRADYSEQT</sequence>
<evidence type="ECO:0000259" key="2">
    <source>
        <dbReference type="Pfam" id="PF02698"/>
    </source>
</evidence>
<dbReference type="AlphaFoldDB" id="A0A1F6GFJ3"/>
<dbReference type="Pfam" id="PF02698">
    <property type="entry name" value="DUF218"/>
    <property type="match status" value="1"/>
</dbReference>
<feature type="transmembrane region" description="Helical" evidence="1">
    <location>
        <begin position="7"/>
        <end position="27"/>
    </location>
</feature>
<comment type="caution">
    <text evidence="3">The sequence shown here is derived from an EMBL/GenBank/DDBJ whole genome shotgun (WGS) entry which is preliminary data.</text>
</comment>
<proteinExistence type="predicted"/>
<dbReference type="InterPro" id="IPR003848">
    <property type="entry name" value="DUF218"/>
</dbReference>
<dbReference type="EMBL" id="MFNE01000008">
    <property type="protein sequence ID" value="OGG96877.1"/>
    <property type="molecule type" value="Genomic_DNA"/>
</dbReference>
<feature type="transmembrane region" description="Helical" evidence="1">
    <location>
        <begin position="33"/>
        <end position="53"/>
    </location>
</feature>
<dbReference type="Proteomes" id="UP000178449">
    <property type="component" value="Unassembled WGS sequence"/>
</dbReference>
<dbReference type="GO" id="GO:0043164">
    <property type="term" value="P:Gram-negative-bacterium-type cell wall biogenesis"/>
    <property type="evidence" value="ECO:0007669"/>
    <property type="project" value="TreeGrafter"/>
</dbReference>
<protein>
    <recommendedName>
        <fullName evidence="2">DUF218 domain-containing protein</fullName>
    </recommendedName>
</protein>
<keyword evidence="1" id="KW-1133">Transmembrane helix</keyword>
<dbReference type="InterPro" id="IPR014729">
    <property type="entry name" value="Rossmann-like_a/b/a_fold"/>
</dbReference>
<dbReference type="PANTHER" id="PTHR30336:SF4">
    <property type="entry name" value="ENVELOPE BIOGENESIS FACTOR ELYC"/>
    <property type="match status" value="1"/>
</dbReference>
<gene>
    <name evidence="3" type="ORF">A2527_00440</name>
</gene>
<dbReference type="GO" id="GO:0005886">
    <property type="term" value="C:plasma membrane"/>
    <property type="evidence" value="ECO:0007669"/>
    <property type="project" value="TreeGrafter"/>
</dbReference>
<dbReference type="Gene3D" id="3.40.50.620">
    <property type="entry name" value="HUPs"/>
    <property type="match status" value="1"/>
</dbReference>
<keyword evidence="1" id="KW-0472">Membrane</keyword>
<dbReference type="CDD" id="cd06259">
    <property type="entry name" value="YdcF-like"/>
    <property type="match status" value="1"/>
</dbReference>
<name>A0A1F6GFJ3_9PROT</name>
<reference evidence="3 4" key="1">
    <citation type="journal article" date="2016" name="Nat. Commun.">
        <title>Thousands of microbial genomes shed light on interconnected biogeochemical processes in an aquifer system.</title>
        <authorList>
            <person name="Anantharaman K."/>
            <person name="Brown C.T."/>
            <person name="Hug L.A."/>
            <person name="Sharon I."/>
            <person name="Castelle C.J."/>
            <person name="Probst A.J."/>
            <person name="Thomas B.C."/>
            <person name="Singh A."/>
            <person name="Wilkins M.J."/>
            <person name="Karaoz U."/>
            <person name="Brodie E.L."/>
            <person name="Williams K.H."/>
            <person name="Hubbard S.S."/>
            <person name="Banfield J.F."/>
        </authorList>
    </citation>
    <scope>NUCLEOTIDE SEQUENCE [LARGE SCALE GENOMIC DNA]</scope>
</reference>
<evidence type="ECO:0000313" key="4">
    <source>
        <dbReference type="Proteomes" id="UP000178449"/>
    </source>
</evidence>
<feature type="domain" description="DUF218" evidence="2">
    <location>
        <begin position="72"/>
        <end position="235"/>
    </location>
</feature>
<dbReference type="PANTHER" id="PTHR30336">
    <property type="entry name" value="INNER MEMBRANE PROTEIN, PROBABLE PERMEASE"/>
    <property type="match status" value="1"/>
</dbReference>
<dbReference type="InterPro" id="IPR051599">
    <property type="entry name" value="Cell_Envelope_Assoc"/>
</dbReference>
<dbReference type="STRING" id="1817772.A2527_00440"/>
<keyword evidence="1" id="KW-0812">Transmembrane</keyword>
<organism evidence="3 4">
    <name type="scientific">Candidatus Lambdaproteobacteria bacterium RIFOXYD2_FULL_50_16</name>
    <dbReference type="NCBI Taxonomy" id="1817772"/>
    <lineage>
        <taxon>Bacteria</taxon>
        <taxon>Pseudomonadati</taxon>
        <taxon>Pseudomonadota</taxon>
        <taxon>Candidatus Lambdaproteobacteria</taxon>
    </lineage>
</organism>